<sequence length="380" mass="40929">MDMTTTEDLRARSRRRKLIIQTLLLAVTVIAILGAVRSAQQNLAALGITSGFGFLDRATGWDYSFSLVERSIDDPYWRTLLVGFGNTLFVGFVSIFLSTILGLIIGTARDSAHPAINAAATVYVQIFRNIPLILQAVFLYSVLIHFPGPRQAVTIADAVFVSNRGLMMPGLNLSLGVALGLLLTLLALAVALILRKVPLLRGFGIWLATSVLLCAVTAVVLRPEGGTILSIPELKGLRFVGGITVPVELVAMITSITLYGSAYIAEVVRGGLNQVPRGLTEAGQALGLSPGAIWGRIKVPMALRSIVPPLGNQWIFIMKATTIGIAIGYSDLFYIVSNSITQSGQTLELIFLLMAAFLLVNFSIALFVNWLNARLQLKAH</sequence>
<keyword evidence="12" id="KW-1185">Reference proteome</keyword>
<comment type="caution">
    <text evidence="11">The sequence shown here is derived from an EMBL/GenBank/DDBJ whole genome shotgun (WGS) entry which is preliminary data.</text>
</comment>
<dbReference type="OrthoDB" id="9808674at2"/>
<dbReference type="InterPro" id="IPR010065">
    <property type="entry name" value="AA_ABC_transptr_permease_3TM"/>
</dbReference>
<comment type="subcellular location">
    <subcellularLocation>
        <location evidence="1">Cell inner membrane</location>
        <topology evidence="1">Multi-pass membrane protein</topology>
    </subcellularLocation>
    <subcellularLocation>
        <location evidence="9">Cell membrane</location>
        <topology evidence="9">Multi-pass membrane protein</topology>
    </subcellularLocation>
</comment>
<dbReference type="Proteomes" id="UP000295696">
    <property type="component" value="Unassembled WGS sequence"/>
</dbReference>
<evidence type="ECO:0000256" key="6">
    <source>
        <dbReference type="ARBA" id="ARBA00022970"/>
    </source>
</evidence>
<feature type="transmembrane region" description="Helical" evidence="9">
    <location>
        <begin position="203"/>
        <end position="223"/>
    </location>
</feature>
<evidence type="ECO:0000313" key="11">
    <source>
        <dbReference type="EMBL" id="TCS57613.1"/>
    </source>
</evidence>
<keyword evidence="3 9" id="KW-0813">Transport</keyword>
<feature type="transmembrane region" description="Helical" evidence="9">
    <location>
        <begin position="314"/>
        <end position="337"/>
    </location>
</feature>
<keyword evidence="6" id="KW-0029">Amino-acid transport</keyword>
<evidence type="ECO:0000256" key="3">
    <source>
        <dbReference type="ARBA" id="ARBA00022448"/>
    </source>
</evidence>
<feature type="domain" description="ABC transmembrane type-1" evidence="10">
    <location>
        <begin position="84"/>
        <end position="368"/>
    </location>
</feature>
<keyword evidence="4" id="KW-1003">Cell membrane</keyword>
<dbReference type="PROSITE" id="PS50928">
    <property type="entry name" value="ABC_TM1"/>
    <property type="match status" value="1"/>
</dbReference>
<dbReference type="PANTHER" id="PTHR30614:SF37">
    <property type="entry name" value="AMINO-ACID ABC TRANSPORTER PERMEASE PROTEIN YHDX-RELATED"/>
    <property type="match status" value="1"/>
</dbReference>
<evidence type="ECO:0000256" key="2">
    <source>
        <dbReference type="ARBA" id="ARBA00010072"/>
    </source>
</evidence>
<dbReference type="PANTHER" id="PTHR30614">
    <property type="entry name" value="MEMBRANE COMPONENT OF AMINO ACID ABC TRANSPORTER"/>
    <property type="match status" value="1"/>
</dbReference>
<reference evidence="11 12" key="1">
    <citation type="submission" date="2019-03" db="EMBL/GenBank/DDBJ databases">
        <title>Genomic Encyclopedia of Type Strains, Phase IV (KMG-IV): sequencing the most valuable type-strain genomes for metagenomic binning, comparative biology and taxonomic classification.</title>
        <authorList>
            <person name="Goeker M."/>
        </authorList>
    </citation>
    <scope>NUCLEOTIDE SEQUENCE [LARGE SCALE GENOMIC DNA]</scope>
    <source>
        <strain evidence="11 12">DSM 104836</strain>
    </source>
</reference>
<feature type="transmembrane region" description="Helical" evidence="9">
    <location>
        <begin position="166"/>
        <end position="194"/>
    </location>
</feature>
<evidence type="ECO:0000256" key="1">
    <source>
        <dbReference type="ARBA" id="ARBA00004429"/>
    </source>
</evidence>
<dbReference type="InterPro" id="IPR043429">
    <property type="entry name" value="ArtM/GltK/GlnP/TcyL/YhdX-like"/>
</dbReference>
<feature type="transmembrane region" description="Helical" evidence="9">
    <location>
        <begin position="349"/>
        <end position="371"/>
    </location>
</feature>
<dbReference type="EMBL" id="SLZU01000026">
    <property type="protein sequence ID" value="TCS57613.1"/>
    <property type="molecule type" value="Genomic_DNA"/>
</dbReference>
<dbReference type="AlphaFoldDB" id="A0A4R3IZZ2"/>
<evidence type="ECO:0000256" key="7">
    <source>
        <dbReference type="ARBA" id="ARBA00022989"/>
    </source>
</evidence>
<name>A0A4R3IZZ2_9RHOB</name>
<gene>
    <name evidence="11" type="ORF">EDD52_12621</name>
</gene>
<evidence type="ECO:0000256" key="8">
    <source>
        <dbReference type="ARBA" id="ARBA00023136"/>
    </source>
</evidence>
<dbReference type="InterPro" id="IPR000515">
    <property type="entry name" value="MetI-like"/>
</dbReference>
<dbReference type="GO" id="GO:0006865">
    <property type="term" value="P:amino acid transport"/>
    <property type="evidence" value="ECO:0007669"/>
    <property type="project" value="UniProtKB-KW"/>
</dbReference>
<organism evidence="11 12">
    <name type="scientific">Primorskyibacter sedentarius</name>
    <dbReference type="NCBI Taxonomy" id="745311"/>
    <lineage>
        <taxon>Bacteria</taxon>
        <taxon>Pseudomonadati</taxon>
        <taxon>Pseudomonadota</taxon>
        <taxon>Alphaproteobacteria</taxon>
        <taxon>Rhodobacterales</taxon>
        <taxon>Roseobacteraceae</taxon>
        <taxon>Primorskyibacter</taxon>
    </lineage>
</organism>
<evidence type="ECO:0000256" key="5">
    <source>
        <dbReference type="ARBA" id="ARBA00022692"/>
    </source>
</evidence>
<dbReference type="Gene3D" id="1.10.3720.10">
    <property type="entry name" value="MetI-like"/>
    <property type="match status" value="2"/>
</dbReference>
<keyword evidence="5 9" id="KW-0812">Transmembrane</keyword>
<keyword evidence="7 9" id="KW-1133">Transmembrane helix</keyword>
<evidence type="ECO:0000259" key="10">
    <source>
        <dbReference type="PROSITE" id="PS50928"/>
    </source>
</evidence>
<feature type="transmembrane region" description="Helical" evidence="9">
    <location>
        <begin position="243"/>
        <end position="265"/>
    </location>
</feature>
<feature type="transmembrane region" description="Helical" evidence="9">
    <location>
        <begin position="126"/>
        <end position="146"/>
    </location>
</feature>
<feature type="transmembrane region" description="Helical" evidence="9">
    <location>
        <begin position="80"/>
        <end position="105"/>
    </location>
</feature>
<evidence type="ECO:0000313" key="12">
    <source>
        <dbReference type="Proteomes" id="UP000295696"/>
    </source>
</evidence>
<comment type="similarity">
    <text evidence="2">Belongs to the binding-protein-dependent transport system permease family. HisMQ subfamily.</text>
</comment>
<protein>
    <submittedName>
        <fullName evidence="11">Amino acid ABC transporter membrane protein 1 (PAAT family)</fullName>
    </submittedName>
</protein>
<dbReference type="InterPro" id="IPR035906">
    <property type="entry name" value="MetI-like_sf"/>
</dbReference>
<dbReference type="GO" id="GO:0043190">
    <property type="term" value="C:ATP-binding cassette (ABC) transporter complex"/>
    <property type="evidence" value="ECO:0007669"/>
    <property type="project" value="InterPro"/>
</dbReference>
<evidence type="ECO:0000256" key="9">
    <source>
        <dbReference type="RuleBase" id="RU363032"/>
    </source>
</evidence>
<accession>A0A4R3IZZ2</accession>
<keyword evidence="8 9" id="KW-0472">Membrane</keyword>
<dbReference type="Pfam" id="PF00528">
    <property type="entry name" value="BPD_transp_1"/>
    <property type="match status" value="1"/>
</dbReference>
<dbReference type="CDD" id="cd06261">
    <property type="entry name" value="TM_PBP2"/>
    <property type="match status" value="1"/>
</dbReference>
<evidence type="ECO:0000256" key="4">
    <source>
        <dbReference type="ARBA" id="ARBA00022475"/>
    </source>
</evidence>
<dbReference type="GO" id="GO:0022857">
    <property type="term" value="F:transmembrane transporter activity"/>
    <property type="evidence" value="ECO:0007669"/>
    <property type="project" value="InterPro"/>
</dbReference>
<dbReference type="SUPFAM" id="SSF161098">
    <property type="entry name" value="MetI-like"/>
    <property type="match status" value="1"/>
</dbReference>
<proteinExistence type="inferred from homology"/>
<dbReference type="NCBIfam" id="TIGR01726">
    <property type="entry name" value="HEQRo_perm_3TM"/>
    <property type="match status" value="1"/>
</dbReference>